<dbReference type="RefSeq" id="WP_087481818.1">
    <property type="nucleotide sequence ID" value="NZ_AP024884.1"/>
</dbReference>
<dbReference type="EMBL" id="FXXI01000006">
    <property type="protein sequence ID" value="SMS01792.1"/>
    <property type="molecule type" value="Genomic_DNA"/>
</dbReference>
<feature type="chain" id="PRO_5012057198" evidence="1">
    <location>
        <begin position="22"/>
        <end position="124"/>
    </location>
</feature>
<reference evidence="2 5" key="2">
    <citation type="submission" date="2023-11" db="EMBL/GenBank/DDBJ databases">
        <title>Plant-associative lifestyle of Vibrio porteresiae and its evolutionary dynamics.</title>
        <authorList>
            <person name="Rameshkumar N."/>
            <person name="Kirti K."/>
        </authorList>
    </citation>
    <scope>NUCLEOTIDE SEQUENCE [LARGE SCALE GENOMIC DNA]</scope>
    <source>
        <strain evidence="2 5">MSSRF38</strain>
    </source>
</reference>
<keyword evidence="5" id="KW-1185">Reference proteome</keyword>
<evidence type="ECO:0000313" key="4">
    <source>
        <dbReference type="Proteomes" id="UP000196125"/>
    </source>
</evidence>
<reference evidence="3 4" key="1">
    <citation type="submission" date="2017-05" db="EMBL/GenBank/DDBJ databases">
        <authorList>
            <person name="Song R."/>
            <person name="Chenine A.L."/>
            <person name="Ruprecht R.M."/>
        </authorList>
    </citation>
    <scope>NUCLEOTIDE SEQUENCE [LARGE SCALE GENOMIC DNA]</scope>
    <source>
        <strain evidence="3 4">CECT 7927</strain>
    </source>
</reference>
<sequence>MNIKQTLLLAFLFLVSPLTFSQEATGTIEQLQICGTGWSNQSWLKTLQFKIQDKWFGVYADYYSETDHDYDDNISPSMIFMAFSQNLVVHVKATQDWTEIFNKCGHTGAVFHGGHAGDYIELIR</sequence>
<evidence type="ECO:0000256" key="1">
    <source>
        <dbReference type="SAM" id="SignalP"/>
    </source>
</evidence>
<feature type="signal peptide" evidence="1">
    <location>
        <begin position="1"/>
        <end position="21"/>
    </location>
</feature>
<evidence type="ECO:0000313" key="2">
    <source>
        <dbReference type="EMBL" id="MDW6005024.1"/>
    </source>
</evidence>
<dbReference type="Proteomes" id="UP000196125">
    <property type="component" value="Unassembled WGS sequence"/>
</dbReference>
<proteinExistence type="predicted"/>
<dbReference type="Proteomes" id="UP001283366">
    <property type="component" value="Unassembled WGS sequence"/>
</dbReference>
<name>A0A1Y6IZ87_9VIBR</name>
<accession>A0A1Y6IZ87</accession>
<gene>
    <name evidence="2" type="ORF">SBX37_19365</name>
    <name evidence="3" type="ORF">VIM7927_03099</name>
</gene>
<keyword evidence="1" id="KW-0732">Signal</keyword>
<dbReference type="EMBL" id="JAWRCO010000002">
    <property type="protein sequence ID" value="MDW6005024.1"/>
    <property type="molecule type" value="Genomic_DNA"/>
</dbReference>
<dbReference type="AlphaFoldDB" id="A0A1Y6IZ87"/>
<dbReference type="OrthoDB" id="5878595at2"/>
<evidence type="ECO:0000313" key="3">
    <source>
        <dbReference type="EMBL" id="SMS01792.1"/>
    </source>
</evidence>
<organism evidence="3 4">
    <name type="scientific">Vibrio mangrovi</name>
    <dbReference type="NCBI Taxonomy" id="474394"/>
    <lineage>
        <taxon>Bacteria</taxon>
        <taxon>Pseudomonadati</taxon>
        <taxon>Pseudomonadota</taxon>
        <taxon>Gammaproteobacteria</taxon>
        <taxon>Vibrionales</taxon>
        <taxon>Vibrionaceae</taxon>
        <taxon>Vibrio</taxon>
    </lineage>
</organism>
<protein>
    <submittedName>
        <fullName evidence="3">Uncharacterized protein</fullName>
    </submittedName>
</protein>
<evidence type="ECO:0000313" key="5">
    <source>
        <dbReference type="Proteomes" id="UP001283366"/>
    </source>
</evidence>